<feature type="coiled-coil region" evidence="1">
    <location>
        <begin position="225"/>
        <end position="264"/>
    </location>
</feature>
<feature type="compositionally biased region" description="Basic residues" evidence="2">
    <location>
        <begin position="70"/>
        <end position="81"/>
    </location>
</feature>
<feature type="region of interest" description="Disordered" evidence="2">
    <location>
        <begin position="121"/>
        <end position="146"/>
    </location>
</feature>
<keyword evidence="4" id="KW-1185">Reference proteome</keyword>
<evidence type="ECO:0000313" key="3">
    <source>
        <dbReference type="EMBL" id="CAD8134092.1"/>
    </source>
</evidence>
<dbReference type="OrthoDB" id="301672at2759"/>
<protein>
    <submittedName>
        <fullName evidence="3">Uncharacterized protein</fullName>
    </submittedName>
</protein>
<comment type="caution">
    <text evidence="3">The sequence shown here is derived from an EMBL/GenBank/DDBJ whole genome shotgun (WGS) entry which is preliminary data.</text>
</comment>
<dbReference type="Proteomes" id="UP000689195">
    <property type="component" value="Unassembled WGS sequence"/>
</dbReference>
<keyword evidence="1" id="KW-0175">Coiled coil</keyword>
<dbReference type="EMBL" id="CAJJDO010000003">
    <property type="protein sequence ID" value="CAD8134092.1"/>
    <property type="molecule type" value="Genomic_DNA"/>
</dbReference>
<reference evidence="3" key="1">
    <citation type="submission" date="2021-01" db="EMBL/GenBank/DDBJ databases">
        <authorList>
            <consortium name="Genoscope - CEA"/>
            <person name="William W."/>
        </authorList>
    </citation>
    <scope>NUCLEOTIDE SEQUENCE</scope>
</reference>
<evidence type="ECO:0000256" key="1">
    <source>
        <dbReference type="SAM" id="Coils"/>
    </source>
</evidence>
<organism evidence="3 4">
    <name type="scientific">Paramecium pentaurelia</name>
    <dbReference type="NCBI Taxonomy" id="43138"/>
    <lineage>
        <taxon>Eukaryota</taxon>
        <taxon>Sar</taxon>
        <taxon>Alveolata</taxon>
        <taxon>Ciliophora</taxon>
        <taxon>Intramacronucleata</taxon>
        <taxon>Oligohymenophorea</taxon>
        <taxon>Peniculida</taxon>
        <taxon>Parameciidae</taxon>
        <taxon>Paramecium</taxon>
    </lineage>
</organism>
<feature type="compositionally biased region" description="Basic residues" evidence="2">
    <location>
        <begin position="36"/>
        <end position="45"/>
    </location>
</feature>
<accession>A0A8S1S391</accession>
<gene>
    <name evidence="3" type="ORF">PPENT_87.1.T0030129</name>
</gene>
<feature type="region of interest" description="Disordered" evidence="2">
    <location>
        <begin position="1"/>
        <end position="90"/>
    </location>
</feature>
<evidence type="ECO:0000313" key="4">
    <source>
        <dbReference type="Proteomes" id="UP000689195"/>
    </source>
</evidence>
<name>A0A8S1S391_9CILI</name>
<evidence type="ECO:0000256" key="2">
    <source>
        <dbReference type="SAM" id="MobiDB-lite"/>
    </source>
</evidence>
<sequence length="310" mass="36755">MLQVERLLRPRKSISKSLILQQPDPLEQDNTGKAKEHFKHIRQKLKVINQAGSPNPSPKEENQKQQPNRRDKKGKKLKQQKPHYQLDVSDINSSITDESFDKDAKNQFLIAKDNLKKLSKQTNQNKNASSFTNSPLQQQQGKNDSLRIESQQGIDNQFDQEKININFVKSLEHNIDCKNIQESYEDGYLNIHILSDDLQTFLRYEHEIQEMIHRSQQFTNNKLMHEGLQDELENYELSLNRQKLEREQKQKEFVQRIILQEQQKQNIFQRAKTKKIDDIANKFIDHHHIELKNDPLNQAHLSRRKKEQQQ</sequence>
<proteinExistence type="predicted"/>
<dbReference type="AlphaFoldDB" id="A0A8S1S391"/>